<protein>
    <recommendedName>
        <fullName evidence="2">Bacterial virulence factor lipase N-terminal domain-containing protein</fullName>
    </recommendedName>
</protein>
<feature type="signal peptide" evidence="1">
    <location>
        <begin position="1"/>
        <end position="24"/>
    </location>
</feature>
<organism evidence="3 4">
    <name type="scientific">Acanthopleuribacter pedis</name>
    <dbReference type="NCBI Taxonomy" id="442870"/>
    <lineage>
        <taxon>Bacteria</taxon>
        <taxon>Pseudomonadati</taxon>
        <taxon>Acidobacteriota</taxon>
        <taxon>Holophagae</taxon>
        <taxon>Acanthopleuribacterales</taxon>
        <taxon>Acanthopleuribacteraceae</taxon>
        <taxon>Acanthopleuribacter</taxon>
    </lineage>
</organism>
<dbReference type="SUPFAM" id="SSF53474">
    <property type="entry name" value="alpha/beta-Hydrolases"/>
    <property type="match status" value="1"/>
</dbReference>
<accession>A0A8J7U3V6</accession>
<dbReference type="RefSeq" id="WP_207858380.1">
    <property type="nucleotide sequence ID" value="NZ_JAFREP010000007.1"/>
</dbReference>
<evidence type="ECO:0000313" key="4">
    <source>
        <dbReference type="Proteomes" id="UP000664417"/>
    </source>
</evidence>
<dbReference type="Pfam" id="PF12262">
    <property type="entry name" value="Lipase_bact_N"/>
    <property type="match status" value="1"/>
</dbReference>
<dbReference type="InterPro" id="IPR025920">
    <property type="entry name" value="Lipase_bact_N"/>
</dbReference>
<dbReference type="EMBL" id="JAFREP010000007">
    <property type="protein sequence ID" value="MBO1318718.1"/>
    <property type="molecule type" value="Genomic_DNA"/>
</dbReference>
<comment type="caution">
    <text evidence="3">The sequence shown here is derived from an EMBL/GenBank/DDBJ whole genome shotgun (WGS) entry which is preliminary data.</text>
</comment>
<dbReference type="AlphaFoldDB" id="A0A8J7U3V6"/>
<dbReference type="Gene3D" id="3.40.50.1820">
    <property type="entry name" value="alpha/beta hydrolase"/>
    <property type="match status" value="1"/>
</dbReference>
<feature type="domain" description="Bacterial virulence factor lipase N-terminal" evidence="2">
    <location>
        <begin position="83"/>
        <end position="230"/>
    </location>
</feature>
<gene>
    <name evidence="3" type="ORF">J3U88_09620</name>
</gene>
<keyword evidence="4" id="KW-1185">Reference proteome</keyword>
<proteinExistence type="predicted"/>
<name>A0A8J7U3V6_9BACT</name>
<dbReference type="PROSITE" id="PS51257">
    <property type="entry name" value="PROKAR_LIPOPROTEIN"/>
    <property type="match status" value="1"/>
</dbReference>
<evidence type="ECO:0000256" key="1">
    <source>
        <dbReference type="SAM" id="SignalP"/>
    </source>
</evidence>
<reference evidence="3" key="1">
    <citation type="submission" date="2021-03" db="EMBL/GenBank/DDBJ databases">
        <authorList>
            <person name="Wang G."/>
        </authorList>
    </citation>
    <scope>NUCLEOTIDE SEQUENCE</scope>
    <source>
        <strain evidence="3">KCTC 12899</strain>
    </source>
</reference>
<sequence>MSRRLRITGALLSLFAVLFMTACSDDEDHGEFLFQEFTYVFFDPASGSPADIAIPNNLLINPATGLVNLPLSGEPFDSANTLRGFSTLAPLVLPFEGQLDASSLSMETMPVFRQTTDLASLQPAPMAYAATYDAASNRTTVTATPVFPLAPGSTYIAIVTRGVLDNNGRPVESQLTIDVLKRFEPIDPTSASAALEPVRQAYQPIWQFAEAVTGQQRGNIPFAWAFNTQPLFAPAVSLRTAAGATNPTPTIEIPLPTPEAVDQFFQSQGLGSVPHNAIGSMYKGSFEAPNYIGHPLVGPMPRDPQGNPTATGTSTINFWAALPAQSAINPPPTVIFQHGLTGAKENVLAIANTLCTAGFGVIAIDIVLHGERTMDFLDNETGAIIFEVDASGNVVQQGDGIPDPSGSNFINLGIPRMTRDNALQTLSDQFVLTQMIQSGNADFNGDGQPELGTNVSFVGQSLGALFGTVFATMQEGLNTAVLNVPGGRLSGILTRSQSISPGVNAGLAAQGIATGSADYNLFFLIFQTVLDDADPMNYATQTLNAGLKPGGQAPNILLQEAFEDQVIPNTATADLTRAMGLAQVSASWEYPFQPQVTAPHVGSGHFQYTNAAHGFLLIPTDPSVAAGQLQTATYLGTALQGSPTIIDPFAAGKTLPEVGYMDTPEIDTKFLVTFPKAVKLAPQP</sequence>
<dbReference type="InterPro" id="IPR029058">
    <property type="entry name" value="AB_hydrolase_fold"/>
</dbReference>
<evidence type="ECO:0000259" key="2">
    <source>
        <dbReference type="Pfam" id="PF12262"/>
    </source>
</evidence>
<dbReference type="Proteomes" id="UP000664417">
    <property type="component" value="Unassembled WGS sequence"/>
</dbReference>
<evidence type="ECO:0000313" key="3">
    <source>
        <dbReference type="EMBL" id="MBO1318718.1"/>
    </source>
</evidence>
<keyword evidence="1" id="KW-0732">Signal</keyword>
<feature type="chain" id="PRO_5035328646" description="Bacterial virulence factor lipase N-terminal domain-containing protein" evidence="1">
    <location>
        <begin position="25"/>
        <end position="684"/>
    </location>
</feature>